<dbReference type="Pfam" id="PF00091">
    <property type="entry name" value="Tubulin"/>
    <property type="match status" value="1"/>
</dbReference>
<dbReference type="AlphaFoldDB" id="A0A2L1GKV4"/>
<dbReference type="InterPro" id="IPR003008">
    <property type="entry name" value="Tubulin_FtsZ_GTPase"/>
</dbReference>
<dbReference type="InterPro" id="IPR036525">
    <property type="entry name" value="Tubulin/FtsZ_GTPase_sf"/>
</dbReference>
<reference evidence="9 10" key="1">
    <citation type="journal article" date="2018" name="MBio">
        <title>Insights into the evolution of host association through the isolation and characterization of a novel human periodontal pathobiont, Desulfobulbus oralis.</title>
        <authorList>
            <person name="Cross K.L."/>
            <person name="Chirania P."/>
            <person name="Xiong W."/>
            <person name="Beall C.J."/>
            <person name="Elkins J.G."/>
            <person name="Giannone R.J."/>
            <person name="Griffen A.L."/>
            <person name="Guss A.M."/>
            <person name="Hettich R.L."/>
            <person name="Joshi S.S."/>
            <person name="Mokrzan E.M."/>
            <person name="Martin R.K."/>
            <person name="Zhulin I.B."/>
            <person name="Leys E.J."/>
            <person name="Podar M."/>
        </authorList>
    </citation>
    <scope>NUCLEOTIDE SEQUENCE [LARGE SCALE GENOMIC DNA]</scope>
    <source>
        <strain evidence="9 10">ORNL</strain>
    </source>
</reference>
<keyword evidence="4" id="KW-0963">Cytoplasm</keyword>
<sequence length="409" mass="43720">MDIRTEYGRGEVINDDIVIKVIGVGGGGGNVINTMVANELTGVEFIAANTDMQALNMSLAPRRLQLGSGVTKGLGAGADPDRGREAAQESYEELLGILDGANMVFITAGLGGGTGTGALPVIARACKEVGALTVAVVSKPFCFEGKKRMKNAEAGWEALREHADTIITVPNDRLLTMMNKNSTMSEMLEKVDHVLLDAVRGITDVIKVHGQINLDFEDLRTVMREVGPAIMGTGVASGENRAVEAARTAIDNQLLEDVGIDGARGVLVNVSAARETLTLTEWQEAMALIQEKAHEDANIILGVIYDESLGEEMRVTVIATGISSREEVETPVRSPRHPVIRLGSRRTTFDDPPARTNTGSSFGFGNESPARPNPLPTGLTPMPATSFDDDGVDEDELEKIPTYVRRNAN</sequence>
<dbReference type="InterPro" id="IPR018316">
    <property type="entry name" value="Tubulin/FtsZ_2-layer-sand-dom"/>
</dbReference>
<accession>A0A2L1GKV4</accession>
<dbReference type="Proteomes" id="UP000239867">
    <property type="component" value="Chromosome"/>
</dbReference>
<dbReference type="EMBL" id="CP021255">
    <property type="protein sequence ID" value="AVD70305.1"/>
    <property type="molecule type" value="Genomic_DNA"/>
</dbReference>
<evidence type="ECO:0000256" key="6">
    <source>
        <dbReference type="SAM" id="MobiDB-lite"/>
    </source>
</evidence>
<dbReference type="Pfam" id="PF12327">
    <property type="entry name" value="FtsZ_C"/>
    <property type="match status" value="1"/>
</dbReference>
<dbReference type="InterPro" id="IPR037103">
    <property type="entry name" value="Tubulin/FtsZ-like_C"/>
</dbReference>
<feature type="binding site" evidence="4">
    <location>
        <position position="192"/>
    </location>
    <ligand>
        <name>GTP</name>
        <dbReference type="ChEBI" id="CHEBI:37565"/>
    </ligand>
</feature>
<evidence type="ECO:0000256" key="5">
    <source>
        <dbReference type="NCBIfam" id="TIGR00065"/>
    </source>
</evidence>
<comment type="subunit">
    <text evidence="4">Homodimer. Polymerizes to form a dynamic ring structure in a strictly GTP-dependent manner. Interacts directly with several other division proteins.</text>
</comment>
<comment type="function">
    <text evidence="4">Essential cell division protein that forms a contractile ring structure (Z ring) at the future cell division site. The regulation of the ring assembly controls the timing and the location of cell division. One of the functions of the FtsZ ring is to recruit other cell division proteins to the septum to produce a new cell wall between the dividing cells. Binds GTP and shows GTPase activity.</text>
</comment>
<keyword evidence="4 9" id="KW-0132">Cell division</keyword>
<keyword evidence="4" id="KW-0131">Cell cycle</keyword>
<feature type="binding site" evidence="4">
    <location>
        <begin position="26"/>
        <end position="30"/>
    </location>
    <ligand>
        <name>GTP</name>
        <dbReference type="ChEBI" id="CHEBI:37565"/>
    </ligand>
</feature>
<dbReference type="OrthoDB" id="9813375at2"/>
<comment type="subcellular location">
    <subcellularLocation>
        <location evidence="4">Cytoplasm</location>
    </subcellularLocation>
    <text evidence="4">Assembles at midcell at the inner surface of the cytoplasmic membrane.</text>
</comment>
<dbReference type="GO" id="GO:0003924">
    <property type="term" value="F:GTPase activity"/>
    <property type="evidence" value="ECO:0007669"/>
    <property type="project" value="UniProtKB-UniRule"/>
</dbReference>
<dbReference type="SUPFAM" id="SSF52490">
    <property type="entry name" value="Tubulin nucleotide-binding domain-like"/>
    <property type="match status" value="1"/>
</dbReference>
<dbReference type="PANTHER" id="PTHR30314:SF3">
    <property type="entry name" value="MITOCHONDRIAL DIVISION PROTEIN FSZA"/>
    <property type="match status" value="1"/>
</dbReference>
<dbReference type="RefSeq" id="WP_104935624.1">
    <property type="nucleotide sequence ID" value="NZ_CP021255.1"/>
</dbReference>
<feature type="binding site" evidence="4">
    <location>
        <begin position="113"/>
        <end position="115"/>
    </location>
    <ligand>
        <name>GTP</name>
        <dbReference type="ChEBI" id="CHEBI:37565"/>
    </ligand>
</feature>
<dbReference type="GO" id="GO:0051258">
    <property type="term" value="P:protein polymerization"/>
    <property type="evidence" value="ECO:0007669"/>
    <property type="project" value="UniProtKB-UniRule"/>
</dbReference>
<feature type="region of interest" description="Disordered" evidence="6">
    <location>
        <begin position="344"/>
        <end position="409"/>
    </location>
</feature>
<keyword evidence="3 4" id="KW-0342">GTP-binding</keyword>
<evidence type="ECO:0000313" key="9">
    <source>
        <dbReference type="EMBL" id="AVD70305.1"/>
    </source>
</evidence>
<name>A0A2L1GKV4_9BACT</name>
<dbReference type="GO" id="GO:0043093">
    <property type="term" value="P:FtsZ-dependent cytokinesis"/>
    <property type="evidence" value="ECO:0007669"/>
    <property type="project" value="UniProtKB-UniRule"/>
</dbReference>
<dbReference type="GO" id="GO:0000917">
    <property type="term" value="P:division septum assembly"/>
    <property type="evidence" value="ECO:0007669"/>
    <property type="project" value="UniProtKB-KW"/>
</dbReference>
<dbReference type="FunFam" id="3.40.50.1440:FF:000001">
    <property type="entry name" value="Cell division protein FtsZ"/>
    <property type="match status" value="1"/>
</dbReference>
<dbReference type="PRINTS" id="PR00423">
    <property type="entry name" value="CELLDVISFTSZ"/>
</dbReference>
<feature type="domain" description="Tubulin/FtsZ GTPase" evidence="7">
    <location>
        <begin position="18"/>
        <end position="210"/>
    </location>
</feature>
<proteinExistence type="inferred from homology"/>
<dbReference type="InterPro" id="IPR020805">
    <property type="entry name" value="Cell_div_FtsZ_CS"/>
</dbReference>
<dbReference type="InterPro" id="IPR000158">
    <property type="entry name" value="Cell_div_FtsZ"/>
</dbReference>
<evidence type="ECO:0000259" key="7">
    <source>
        <dbReference type="SMART" id="SM00864"/>
    </source>
</evidence>
<evidence type="ECO:0000256" key="4">
    <source>
        <dbReference type="HAMAP-Rule" id="MF_00909"/>
    </source>
</evidence>
<dbReference type="InterPro" id="IPR045061">
    <property type="entry name" value="FtsZ/CetZ"/>
</dbReference>
<feature type="domain" description="Tubulin/FtsZ 2-layer sandwich" evidence="8">
    <location>
        <begin position="212"/>
        <end position="331"/>
    </location>
</feature>
<dbReference type="Gene3D" id="3.30.1330.20">
    <property type="entry name" value="Tubulin/FtsZ, C-terminal domain"/>
    <property type="match status" value="1"/>
</dbReference>
<dbReference type="GO" id="GO:0032153">
    <property type="term" value="C:cell division site"/>
    <property type="evidence" value="ECO:0007669"/>
    <property type="project" value="UniProtKB-UniRule"/>
</dbReference>
<dbReference type="KEGG" id="deo:CAY53_01395"/>
<gene>
    <name evidence="4" type="primary">ftsZ</name>
    <name evidence="9" type="ORF">CAY53_01395</name>
</gene>
<dbReference type="GO" id="GO:0005525">
    <property type="term" value="F:GTP binding"/>
    <property type="evidence" value="ECO:0007669"/>
    <property type="project" value="UniProtKB-UniRule"/>
</dbReference>
<dbReference type="Gene3D" id="3.40.50.1440">
    <property type="entry name" value="Tubulin/FtsZ, GTPase domain"/>
    <property type="match status" value="1"/>
</dbReference>
<evidence type="ECO:0000256" key="2">
    <source>
        <dbReference type="ARBA" id="ARBA00022741"/>
    </source>
</evidence>
<dbReference type="CDD" id="cd02201">
    <property type="entry name" value="FtsZ_type1"/>
    <property type="match status" value="1"/>
</dbReference>
<dbReference type="HAMAP" id="MF_00909">
    <property type="entry name" value="FtsZ"/>
    <property type="match status" value="1"/>
</dbReference>
<keyword evidence="2 4" id="KW-0547">Nucleotide-binding</keyword>
<evidence type="ECO:0000256" key="1">
    <source>
        <dbReference type="ARBA" id="ARBA00009690"/>
    </source>
</evidence>
<feature type="binding site" evidence="4">
    <location>
        <position position="144"/>
    </location>
    <ligand>
        <name>GTP</name>
        <dbReference type="ChEBI" id="CHEBI:37565"/>
    </ligand>
</feature>
<dbReference type="InterPro" id="IPR008280">
    <property type="entry name" value="Tub_FtsZ_C"/>
</dbReference>
<keyword evidence="10" id="KW-1185">Reference proteome</keyword>
<feature type="compositionally biased region" description="Acidic residues" evidence="6">
    <location>
        <begin position="387"/>
        <end position="397"/>
    </location>
</feature>
<comment type="similarity">
    <text evidence="1 4">Belongs to the FtsZ family.</text>
</comment>
<evidence type="ECO:0000313" key="10">
    <source>
        <dbReference type="Proteomes" id="UP000239867"/>
    </source>
</evidence>
<organism evidence="9 10">
    <name type="scientific">Desulfobulbus oralis</name>
    <dbReference type="NCBI Taxonomy" id="1986146"/>
    <lineage>
        <taxon>Bacteria</taxon>
        <taxon>Pseudomonadati</taxon>
        <taxon>Thermodesulfobacteriota</taxon>
        <taxon>Desulfobulbia</taxon>
        <taxon>Desulfobulbales</taxon>
        <taxon>Desulfobulbaceae</taxon>
        <taxon>Desulfobulbus</taxon>
    </lineage>
</organism>
<evidence type="ECO:0000259" key="8">
    <source>
        <dbReference type="SMART" id="SM00865"/>
    </source>
</evidence>
<feature type="binding site" evidence="4">
    <location>
        <position position="148"/>
    </location>
    <ligand>
        <name>GTP</name>
        <dbReference type="ChEBI" id="CHEBI:37565"/>
    </ligand>
</feature>
<dbReference type="InterPro" id="IPR024757">
    <property type="entry name" value="FtsZ_C"/>
</dbReference>
<protein>
    <recommendedName>
        <fullName evidence="4 5">Cell division protein FtsZ</fullName>
    </recommendedName>
</protein>
<dbReference type="SMART" id="SM00865">
    <property type="entry name" value="Tubulin_C"/>
    <property type="match status" value="1"/>
</dbReference>
<dbReference type="PROSITE" id="PS01134">
    <property type="entry name" value="FTSZ_1"/>
    <property type="match status" value="1"/>
</dbReference>
<dbReference type="PANTHER" id="PTHR30314">
    <property type="entry name" value="CELL DIVISION PROTEIN FTSZ-RELATED"/>
    <property type="match status" value="1"/>
</dbReference>
<dbReference type="SUPFAM" id="SSF55307">
    <property type="entry name" value="Tubulin C-terminal domain-like"/>
    <property type="match status" value="1"/>
</dbReference>
<evidence type="ECO:0000256" key="3">
    <source>
        <dbReference type="ARBA" id="ARBA00023134"/>
    </source>
</evidence>
<dbReference type="GO" id="GO:0005737">
    <property type="term" value="C:cytoplasm"/>
    <property type="evidence" value="ECO:0007669"/>
    <property type="project" value="UniProtKB-SubCell"/>
</dbReference>
<dbReference type="SMART" id="SM00864">
    <property type="entry name" value="Tubulin"/>
    <property type="match status" value="1"/>
</dbReference>
<keyword evidence="4" id="KW-0717">Septation</keyword>
<dbReference type="NCBIfam" id="TIGR00065">
    <property type="entry name" value="ftsZ"/>
    <property type="match status" value="1"/>
</dbReference>